<evidence type="ECO:0000256" key="3">
    <source>
        <dbReference type="ARBA" id="ARBA00022471"/>
    </source>
</evidence>
<evidence type="ECO:0000313" key="10">
    <source>
        <dbReference type="Proteomes" id="UP000233551"/>
    </source>
</evidence>
<feature type="signal peptide" evidence="6">
    <location>
        <begin position="1"/>
        <end position="29"/>
    </location>
</feature>
<evidence type="ECO:0000256" key="5">
    <source>
        <dbReference type="ARBA" id="ARBA00022729"/>
    </source>
</evidence>
<dbReference type="Pfam" id="PF05938">
    <property type="entry name" value="Self-incomp_S1"/>
    <property type="match status" value="1"/>
</dbReference>
<evidence type="ECO:0000256" key="1">
    <source>
        <dbReference type="ARBA" id="ARBA00004613"/>
    </source>
</evidence>
<comment type="similarity">
    <text evidence="2 6">Belongs to the plant self-incompatibility (S1) protein family.</text>
</comment>
<evidence type="ECO:0000313" key="9">
    <source>
        <dbReference type="Proteomes" id="UP000197138"/>
    </source>
</evidence>
<keyword evidence="5 6" id="KW-0732">Signal</keyword>
<protein>
    <recommendedName>
        <fullName evidence="6">S-protein homolog</fullName>
    </recommendedName>
</protein>
<evidence type="ECO:0000256" key="4">
    <source>
        <dbReference type="ARBA" id="ARBA00022525"/>
    </source>
</evidence>
<name>A0A218WK06_PUNGR</name>
<reference evidence="8 10" key="3">
    <citation type="submission" date="2017-11" db="EMBL/GenBank/DDBJ databases">
        <title>De-novo sequencing of pomegranate (Punica granatum L.) genome.</title>
        <authorList>
            <person name="Akparov Z."/>
            <person name="Amiraslanov A."/>
            <person name="Hajiyeva S."/>
            <person name="Abbasov M."/>
            <person name="Kaur K."/>
            <person name="Hamwieh A."/>
            <person name="Solovyev V."/>
            <person name="Salamov A."/>
            <person name="Braich B."/>
            <person name="Kosarev P."/>
            <person name="Mahmoud A."/>
            <person name="Hajiyev E."/>
            <person name="Babayeva S."/>
            <person name="Izzatullayeva V."/>
            <person name="Mammadov A."/>
            <person name="Mammadov A."/>
            <person name="Sharifova S."/>
            <person name="Ojaghi J."/>
            <person name="Eynullazada K."/>
            <person name="Bayramov B."/>
            <person name="Abdulazimova A."/>
            <person name="Shahmuradov I."/>
        </authorList>
    </citation>
    <scope>NUCLEOTIDE SEQUENCE [LARGE SCALE GENOMIC DNA]</scope>
    <source>
        <strain evidence="8">AG2017</strain>
        <strain evidence="10">cv. AG2017</strain>
        <tissue evidence="8">Leaf</tissue>
    </source>
</reference>
<organism evidence="7 9">
    <name type="scientific">Punica granatum</name>
    <name type="common">Pomegranate</name>
    <dbReference type="NCBI Taxonomy" id="22663"/>
    <lineage>
        <taxon>Eukaryota</taxon>
        <taxon>Viridiplantae</taxon>
        <taxon>Streptophyta</taxon>
        <taxon>Embryophyta</taxon>
        <taxon>Tracheophyta</taxon>
        <taxon>Spermatophyta</taxon>
        <taxon>Magnoliopsida</taxon>
        <taxon>eudicotyledons</taxon>
        <taxon>Gunneridae</taxon>
        <taxon>Pentapetalae</taxon>
        <taxon>rosids</taxon>
        <taxon>malvids</taxon>
        <taxon>Myrtales</taxon>
        <taxon>Lythraceae</taxon>
        <taxon>Punica</taxon>
    </lineage>
</organism>
<dbReference type="InterPro" id="IPR010264">
    <property type="entry name" value="Self-incomp_S1"/>
</dbReference>
<reference evidence="9" key="1">
    <citation type="journal article" date="2017" name="Plant J.">
        <title>The pomegranate (Punica granatum L.) genome and the genomics of punicalagin biosynthesis.</title>
        <authorList>
            <person name="Qin G."/>
            <person name="Xu C."/>
            <person name="Ming R."/>
            <person name="Tang H."/>
            <person name="Guyot R."/>
            <person name="Kramer E.M."/>
            <person name="Hu Y."/>
            <person name="Yi X."/>
            <person name="Qi Y."/>
            <person name="Xu X."/>
            <person name="Gao Z."/>
            <person name="Pan H."/>
            <person name="Jian J."/>
            <person name="Tian Y."/>
            <person name="Yue Z."/>
            <person name="Xu Y."/>
        </authorList>
    </citation>
    <scope>NUCLEOTIDE SEQUENCE [LARGE SCALE GENOMIC DNA]</scope>
    <source>
        <strain evidence="9">cv. Dabenzi</strain>
    </source>
</reference>
<evidence type="ECO:0000256" key="6">
    <source>
        <dbReference type="RuleBase" id="RU367044"/>
    </source>
</evidence>
<feature type="chain" id="PRO_5014071693" description="S-protein homolog" evidence="6">
    <location>
        <begin position="30"/>
        <end position="141"/>
    </location>
</feature>
<sequence length="141" mass="16182">MGSFPKHLIFILMVVALSVLLTDIHPCEGRQEDQSPQRIILQNGLANSAKLTVRCWRRDNKSDLGTHVVAPGRSYEFRFRLNKTLNVAIYACSFRWPPKRSEQFDVYDQLVDLNQGKLLTWNITNSGPCLVVPRGECLHWD</sequence>
<accession>A0A218WK06</accession>
<dbReference type="Proteomes" id="UP000197138">
    <property type="component" value="Unassembled WGS sequence"/>
</dbReference>
<evidence type="ECO:0000313" key="8">
    <source>
        <dbReference type="EMBL" id="PKI69162.1"/>
    </source>
</evidence>
<dbReference type="EMBL" id="PGOL01000520">
    <property type="protein sequence ID" value="PKI69162.1"/>
    <property type="molecule type" value="Genomic_DNA"/>
</dbReference>
<gene>
    <name evidence="7" type="ORF">CDL15_Pgr001281</name>
    <name evidence="8" type="ORF">CRG98_010429</name>
</gene>
<evidence type="ECO:0000256" key="2">
    <source>
        <dbReference type="ARBA" id="ARBA00005581"/>
    </source>
</evidence>
<dbReference type="Proteomes" id="UP000233551">
    <property type="component" value="Unassembled WGS sequence"/>
</dbReference>
<comment type="subcellular location">
    <subcellularLocation>
        <location evidence="1 6">Secreted</location>
    </subcellularLocation>
</comment>
<evidence type="ECO:0000313" key="7">
    <source>
        <dbReference type="EMBL" id="OWM73167.1"/>
    </source>
</evidence>
<dbReference type="PANTHER" id="PTHR31232">
    <property type="match status" value="1"/>
</dbReference>
<dbReference type="EMBL" id="MTKT01003953">
    <property type="protein sequence ID" value="OWM73167.1"/>
    <property type="molecule type" value="Genomic_DNA"/>
</dbReference>
<reference evidence="7" key="2">
    <citation type="submission" date="2017-06" db="EMBL/GenBank/DDBJ databases">
        <title>The pomegranate genome and the genomics of punicalagin biosynthesis.</title>
        <authorList>
            <person name="Xu C."/>
        </authorList>
    </citation>
    <scope>NUCLEOTIDE SEQUENCE [LARGE SCALE GENOMIC DNA]</scope>
    <source>
        <tissue evidence="7">Fresh leaf</tissue>
    </source>
</reference>
<dbReference type="GO" id="GO:0005576">
    <property type="term" value="C:extracellular region"/>
    <property type="evidence" value="ECO:0007669"/>
    <property type="project" value="UniProtKB-SubCell"/>
</dbReference>
<keyword evidence="4 6" id="KW-0964">Secreted</keyword>
<keyword evidence="3 6" id="KW-0713">Self-incompatibility</keyword>
<keyword evidence="10" id="KW-1185">Reference proteome</keyword>
<proteinExistence type="inferred from homology"/>
<dbReference type="GO" id="GO:0060320">
    <property type="term" value="P:rejection of self pollen"/>
    <property type="evidence" value="ECO:0007669"/>
    <property type="project" value="UniProtKB-KW"/>
</dbReference>
<dbReference type="PANTHER" id="PTHR31232:SF43">
    <property type="entry name" value="S-PROTEIN HOMOLOG 29-RELATED"/>
    <property type="match status" value="1"/>
</dbReference>
<dbReference type="AlphaFoldDB" id="A0A218WK06"/>
<comment type="caution">
    <text evidence="7">The sequence shown here is derived from an EMBL/GenBank/DDBJ whole genome shotgun (WGS) entry which is preliminary data.</text>
</comment>